<dbReference type="PANTHER" id="PTHR28554:SF1">
    <property type="entry name" value="LARGE RIBOSOMAL SUBUNIT PROTEIN ML45"/>
    <property type="match status" value="1"/>
</dbReference>
<proteinExistence type="inferred from homology"/>
<organism evidence="11 12">
    <name type="scientific">Strongyloides venezuelensis</name>
    <name type="common">Threadworm</name>
    <dbReference type="NCBI Taxonomy" id="75913"/>
    <lineage>
        <taxon>Eukaryota</taxon>
        <taxon>Metazoa</taxon>
        <taxon>Ecdysozoa</taxon>
        <taxon>Nematoda</taxon>
        <taxon>Chromadorea</taxon>
        <taxon>Rhabditida</taxon>
        <taxon>Tylenchina</taxon>
        <taxon>Panagrolaimomorpha</taxon>
        <taxon>Strongyloidoidea</taxon>
        <taxon>Strongyloididae</taxon>
        <taxon>Strongyloides</taxon>
    </lineage>
</organism>
<evidence type="ECO:0000256" key="6">
    <source>
        <dbReference type="ARBA" id="ARBA00038073"/>
    </source>
</evidence>
<dbReference type="InterPro" id="IPR051975">
    <property type="entry name" value="mtLSU_mL45"/>
</dbReference>
<evidence type="ECO:0000256" key="4">
    <source>
        <dbReference type="ARBA" id="ARBA00023128"/>
    </source>
</evidence>
<reference evidence="11" key="1">
    <citation type="submission" date="2014-07" db="EMBL/GenBank/DDBJ databases">
        <authorList>
            <person name="Martin A.A"/>
            <person name="De Silva N."/>
        </authorList>
    </citation>
    <scope>NUCLEOTIDE SEQUENCE</scope>
</reference>
<evidence type="ECO:0000256" key="8">
    <source>
        <dbReference type="ARBA" id="ARBA00043031"/>
    </source>
</evidence>
<feature type="compositionally biased region" description="Basic and acidic residues" evidence="9">
    <location>
        <begin position="333"/>
        <end position="356"/>
    </location>
</feature>
<dbReference type="PANTHER" id="PTHR28554">
    <property type="entry name" value="39S RIBOSOMAL PROTEIN L45, MITOCHONDRIAL"/>
    <property type="match status" value="1"/>
</dbReference>
<protein>
    <recommendedName>
        <fullName evidence="7">Large ribosomal subunit protein mL45</fullName>
    </recommendedName>
    <alternativeName>
        <fullName evidence="8">39S ribosomal protein L45, mitochondrial</fullName>
    </alternativeName>
</protein>
<evidence type="ECO:0000256" key="2">
    <source>
        <dbReference type="ARBA" id="ARBA00022946"/>
    </source>
</evidence>
<dbReference type="InterPro" id="IPR007379">
    <property type="entry name" value="Tim44-like_dom"/>
</dbReference>
<evidence type="ECO:0000256" key="7">
    <source>
        <dbReference type="ARBA" id="ARBA00039448"/>
    </source>
</evidence>
<keyword evidence="5" id="KW-0687">Ribonucleoprotein</keyword>
<evidence type="ECO:0000256" key="3">
    <source>
        <dbReference type="ARBA" id="ARBA00022980"/>
    </source>
</evidence>
<reference evidence="12" key="2">
    <citation type="submission" date="2015-08" db="UniProtKB">
        <authorList>
            <consortium name="WormBaseParasite"/>
        </authorList>
    </citation>
    <scope>IDENTIFICATION</scope>
</reference>
<evidence type="ECO:0000313" key="11">
    <source>
        <dbReference type="Proteomes" id="UP000035680"/>
    </source>
</evidence>
<comment type="subcellular location">
    <subcellularLocation>
        <location evidence="1">Mitochondrion</location>
    </subcellularLocation>
</comment>
<dbReference type="Pfam" id="PF04280">
    <property type="entry name" value="Tim44"/>
    <property type="match status" value="1"/>
</dbReference>
<evidence type="ECO:0000256" key="1">
    <source>
        <dbReference type="ARBA" id="ARBA00004173"/>
    </source>
</evidence>
<evidence type="ECO:0000259" key="10">
    <source>
        <dbReference type="SMART" id="SM00978"/>
    </source>
</evidence>
<dbReference type="GO" id="GO:1990904">
    <property type="term" value="C:ribonucleoprotein complex"/>
    <property type="evidence" value="ECO:0007669"/>
    <property type="project" value="UniProtKB-KW"/>
</dbReference>
<dbReference type="SUPFAM" id="SSF54427">
    <property type="entry name" value="NTF2-like"/>
    <property type="match status" value="1"/>
</dbReference>
<keyword evidence="11" id="KW-1185">Reference proteome</keyword>
<sequence>MSRLSSSISRSILNFKPLSITQFSGVHHHKERGDLELFLGIKRSNKAKANRNTHKNERIFRRLRGQKTIILDLNDDVEKLWQSNLPPAEIRRQMLRKGINPYKDVFQREWEDHQITFQSAYSVIDPYIVPKFPGPFLDVFKFGKSSKDRLTPYSDLASYLYRNMFYGTKYIRKYEDFKNFDTKEWASKEALEIYEKAYKSFMTRDKKEICKYVTEHAFQKLWPDVEKGGIYFEFLGKTTPPKVISVRCVDHPPKSGNSIAQIIVKLCTKQKIAVFDRFGNLILGSKDKVKEVEEYVVFENHVASKYGRWRLHDKIEPPFVNIVKEVSSLTGPEKPKEDSTKPSVDEKKKLSEVNGD</sequence>
<comment type="similarity">
    <text evidence="6">Belongs to the mitochondrion-specific ribosomal protein mL45 family.</text>
</comment>
<name>A0A0K0F7Q5_STRVS</name>
<dbReference type="Proteomes" id="UP000035680">
    <property type="component" value="Unassembled WGS sequence"/>
</dbReference>
<keyword evidence="2" id="KW-0809">Transit peptide</keyword>
<evidence type="ECO:0000256" key="9">
    <source>
        <dbReference type="SAM" id="MobiDB-lite"/>
    </source>
</evidence>
<dbReference type="GO" id="GO:0005840">
    <property type="term" value="C:ribosome"/>
    <property type="evidence" value="ECO:0007669"/>
    <property type="project" value="UniProtKB-KW"/>
</dbReference>
<dbReference type="AlphaFoldDB" id="A0A0K0F7Q5"/>
<dbReference type="SMART" id="SM00978">
    <property type="entry name" value="Tim44"/>
    <property type="match status" value="1"/>
</dbReference>
<feature type="domain" description="Tim44-like" evidence="10">
    <location>
        <begin position="167"/>
        <end position="316"/>
    </location>
</feature>
<dbReference type="InterPro" id="IPR032710">
    <property type="entry name" value="NTF2-like_dom_sf"/>
</dbReference>
<keyword evidence="4" id="KW-0496">Mitochondrion</keyword>
<dbReference type="WBParaSite" id="SVE_0485200.1">
    <property type="protein sequence ID" value="SVE_0485200.1"/>
    <property type="gene ID" value="SVE_0485200"/>
</dbReference>
<dbReference type="STRING" id="75913.A0A0K0F7Q5"/>
<accession>A0A0K0F7Q5</accession>
<dbReference type="Gene3D" id="3.10.450.240">
    <property type="match status" value="1"/>
</dbReference>
<feature type="region of interest" description="Disordered" evidence="9">
    <location>
        <begin position="328"/>
        <end position="356"/>
    </location>
</feature>
<keyword evidence="3" id="KW-0689">Ribosomal protein</keyword>
<evidence type="ECO:0000256" key="5">
    <source>
        <dbReference type="ARBA" id="ARBA00023274"/>
    </source>
</evidence>
<evidence type="ECO:0000313" key="12">
    <source>
        <dbReference type="WBParaSite" id="SVE_0485200.1"/>
    </source>
</evidence>
<dbReference type="GO" id="GO:0005739">
    <property type="term" value="C:mitochondrion"/>
    <property type="evidence" value="ECO:0007669"/>
    <property type="project" value="UniProtKB-SubCell"/>
</dbReference>